<feature type="non-terminal residue" evidence="2">
    <location>
        <position position="203"/>
    </location>
</feature>
<comment type="caution">
    <text evidence="2">The sequence shown here is derived from an EMBL/GenBank/DDBJ whole genome shotgun (WGS) entry which is preliminary data.</text>
</comment>
<feature type="domain" description="Endonuclease GajA/Old nuclease/RecF-like AAA" evidence="1">
    <location>
        <begin position="4"/>
        <end position="173"/>
    </location>
</feature>
<dbReference type="GO" id="GO:0006302">
    <property type="term" value="P:double-strand break repair"/>
    <property type="evidence" value="ECO:0007669"/>
    <property type="project" value="TreeGrafter"/>
</dbReference>
<accession>A0A7V1GFC6</accession>
<dbReference type="RefSeq" id="WP_304182786.1">
    <property type="nucleotide sequence ID" value="NZ_DRGM01000137.1"/>
</dbReference>
<keyword evidence="2" id="KW-0255">Endonuclease</keyword>
<dbReference type="InterPro" id="IPR041685">
    <property type="entry name" value="AAA_GajA/Old/RecF-like"/>
</dbReference>
<dbReference type="Proteomes" id="UP000886188">
    <property type="component" value="Unassembled WGS sequence"/>
</dbReference>
<name>A0A7V1GFC6_9GAMM</name>
<dbReference type="InterPro" id="IPR027417">
    <property type="entry name" value="P-loop_NTPase"/>
</dbReference>
<keyword evidence="2" id="KW-0378">Hydrolase</keyword>
<dbReference type="GO" id="GO:0004519">
    <property type="term" value="F:endonuclease activity"/>
    <property type="evidence" value="ECO:0007669"/>
    <property type="project" value="UniProtKB-KW"/>
</dbReference>
<dbReference type="SUPFAM" id="SSF52540">
    <property type="entry name" value="P-loop containing nucleoside triphosphate hydrolases"/>
    <property type="match status" value="1"/>
</dbReference>
<dbReference type="Gene3D" id="3.40.50.300">
    <property type="entry name" value="P-loop containing nucleotide triphosphate hydrolases"/>
    <property type="match status" value="1"/>
</dbReference>
<dbReference type="EMBL" id="DRGM01000137">
    <property type="protein sequence ID" value="HEA17409.1"/>
    <property type="molecule type" value="Genomic_DNA"/>
</dbReference>
<reference evidence="2" key="1">
    <citation type="journal article" date="2020" name="mSystems">
        <title>Genome- and Community-Level Interaction Insights into Carbon Utilization and Element Cycling Functions of Hydrothermarchaeota in Hydrothermal Sediment.</title>
        <authorList>
            <person name="Zhou Z."/>
            <person name="Liu Y."/>
            <person name="Xu W."/>
            <person name="Pan J."/>
            <person name="Luo Z.H."/>
            <person name="Li M."/>
        </authorList>
    </citation>
    <scope>NUCLEOTIDE SEQUENCE [LARGE SCALE GENOMIC DNA]</scope>
    <source>
        <strain evidence="2">HyVt-346</strain>
    </source>
</reference>
<gene>
    <name evidence="2" type="ORF">ENH88_13370</name>
</gene>
<dbReference type="AlphaFoldDB" id="A0A7V1GFC6"/>
<protein>
    <submittedName>
        <fullName evidence="2">ATP-dependent endonuclease</fullName>
    </submittedName>
</protein>
<evidence type="ECO:0000259" key="1">
    <source>
        <dbReference type="Pfam" id="PF13175"/>
    </source>
</evidence>
<organism evidence="2">
    <name type="scientific">Pseudoalteromonas prydzensis</name>
    <dbReference type="NCBI Taxonomy" id="182141"/>
    <lineage>
        <taxon>Bacteria</taxon>
        <taxon>Pseudomonadati</taxon>
        <taxon>Pseudomonadota</taxon>
        <taxon>Gammaproteobacteria</taxon>
        <taxon>Alteromonadales</taxon>
        <taxon>Pseudoalteromonadaceae</taxon>
        <taxon>Pseudoalteromonas</taxon>
    </lineage>
</organism>
<proteinExistence type="predicted"/>
<dbReference type="GO" id="GO:0000731">
    <property type="term" value="P:DNA synthesis involved in DNA repair"/>
    <property type="evidence" value="ECO:0007669"/>
    <property type="project" value="TreeGrafter"/>
</dbReference>
<dbReference type="Pfam" id="PF13175">
    <property type="entry name" value="AAA_15"/>
    <property type="match status" value="1"/>
</dbReference>
<keyword evidence="2" id="KW-0540">Nuclease</keyword>
<dbReference type="PANTHER" id="PTHR32182">
    <property type="entry name" value="DNA REPLICATION AND REPAIR PROTEIN RECF"/>
    <property type="match status" value="1"/>
</dbReference>
<sequence>MKIIEKIKLFNFKRFSNFEVQFTEEINLLIGDNEAGKSSLLTAIELVLSGSKSKIDSIGIDNLFNKQIINEFLVSDKSIANLPTLRIELYLNEQNNPHLNGKVNSEGVACDGLVLTCEPNEELTHEISEVLAQEESNFPYEYYVVNFATFSGQAYSGYRKFLKFLALDSSQINNDYATKEYIKAVYDNFVEQTARIKLKNEYR</sequence>
<evidence type="ECO:0000313" key="2">
    <source>
        <dbReference type="EMBL" id="HEA17409.1"/>
    </source>
</evidence>
<dbReference type="PANTHER" id="PTHR32182:SF0">
    <property type="entry name" value="DNA REPLICATION AND REPAIR PROTEIN RECF"/>
    <property type="match status" value="1"/>
</dbReference>